<feature type="region of interest" description="Disordered" evidence="1">
    <location>
        <begin position="9"/>
        <end position="66"/>
    </location>
</feature>
<dbReference type="Proteomes" id="UP000326757">
    <property type="component" value="Unassembled WGS sequence"/>
</dbReference>
<comment type="caution">
    <text evidence="3">The sequence shown here is derived from an EMBL/GenBank/DDBJ whole genome shotgun (WGS) entry which is preliminary data.</text>
</comment>
<accession>A0A5N6K7F4</accession>
<keyword evidence="2" id="KW-0812">Transmembrane</keyword>
<evidence type="ECO:0000256" key="2">
    <source>
        <dbReference type="SAM" id="Phobius"/>
    </source>
</evidence>
<evidence type="ECO:0000313" key="4">
    <source>
        <dbReference type="Proteomes" id="UP000326757"/>
    </source>
</evidence>
<proteinExistence type="predicted"/>
<organism evidence="3 4">
    <name type="scientific">Monilinia laxa</name>
    <name type="common">Brown rot fungus</name>
    <name type="synonym">Sclerotinia laxa</name>
    <dbReference type="NCBI Taxonomy" id="61186"/>
    <lineage>
        <taxon>Eukaryota</taxon>
        <taxon>Fungi</taxon>
        <taxon>Dikarya</taxon>
        <taxon>Ascomycota</taxon>
        <taxon>Pezizomycotina</taxon>
        <taxon>Leotiomycetes</taxon>
        <taxon>Helotiales</taxon>
        <taxon>Sclerotiniaceae</taxon>
        <taxon>Monilinia</taxon>
    </lineage>
</organism>
<keyword evidence="2" id="KW-1133">Transmembrane helix</keyword>
<keyword evidence="2" id="KW-0472">Membrane</keyword>
<dbReference type="AlphaFoldDB" id="A0A5N6K7F4"/>
<name>A0A5N6K7F4_MONLA</name>
<feature type="compositionally biased region" description="Basic and acidic residues" evidence="1">
    <location>
        <begin position="49"/>
        <end position="60"/>
    </location>
</feature>
<sequence>MKMNLKQWMDYMNESRHHHNNTTQFNKPKPKPKKKKKKKKKTQRTNQSKKGDEKTKERNEPNSTHSKNYLMQAWNGVWETSKQLFVCAADILILCYVICLCYTVRRRWKSLGEHGWMYIVN</sequence>
<feature type="transmembrane region" description="Helical" evidence="2">
    <location>
        <begin position="83"/>
        <end position="104"/>
    </location>
</feature>
<evidence type="ECO:0000256" key="1">
    <source>
        <dbReference type="SAM" id="MobiDB-lite"/>
    </source>
</evidence>
<reference evidence="3 4" key="1">
    <citation type="submission" date="2019-06" db="EMBL/GenBank/DDBJ databases">
        <title>Genome Sequence of the Brown Rot Fungal Pathogen Monilinia laxa.</title>
        <authorList>
            <person name="De Miccolis Angelini R.M."/>
            <person name="Landi L."/>
            <person name="Abate D."/>
            <person name="Pollastro S."/>
            <person name="Romanazzi G."/>
            <person name="Faretra F."/>
        </authorList>
    </citation>
    <scope>NUCLEOTIDE SEQUENCE [LARGE SCALE GENOMIC DNA]</scope>
    <source>
        <strain evidence="3 4">Mlax316</strain>
    </source>
</reference>
<protein>
    <submittedName>
        <fullName evidence="3">Uncharacterized protein</fullName>
    </submittedName>
</protein>
<feature type="compositionally biased region" description="Basic residues" evidence="1">
    <location>
        <begin position="28"/>
        <end position="43"/>
    </location>
</feature>
<evidence type="ECO:0000313" key="3">
    <source>
        <dbReference type="EMBL" id="KAB8298247.1"/>
    </source>
</evidence>
<gene>
    <name evidence="3" type="ORF">EYC80_001980</name>
</gene>
<keyword evidence="4" id="KW-1185">Reference proteome</keyword>
<dbReference type="EMBL" id="VIGI01000007">
    <property type="protein sequence ID" value="KAB8298247.1"/>
    <property type="molecule type" value="Genomic_DNA"/>
</dbReference>